<reference evidence="6" key="1">
    <citation type="submission" date="2016-10" db="EMBL/GenBank/DDBJ databases">
        <title>Sequence of Gallionella enrichment culture.</title>
        <authorList>
            <person name="Poehlein A."/>
            <person name="Muehling M."/>
            <person name="Daniel R."/>
        </authorList>
    </citation>
    <scope>NUCLEOTIDE SEQUENCE</scope>
</reference>
<evidence type="ECO:0000256" key="3">
    <source>
        <dbReference type="SAM" id="MobiDB-lite"/>
    </source>
</evidence>
<feature type="domain" description="Poly-beta-hydroxybutyrate polymerase N-terminal" evidence="5">
    <location>
        <begin position="49"/>
        <end position="89"/>
    </location>
</feature>
<dbReference type="Pfam" id="PF07167">
    <property type="entry name" value="PhaC_N"/>
    <property type="match status" value="1"/>
</dbReference>
<dbReference type="Gene3D" id="3.40.50.1820">
    <property type="entry name" value="alpha/beta hydrolase"/>
    <property type="match status" value="1"/>
</dbReference>
<accession>A0A1J5QL85</accession>
<dbReference type="GO" id="GO:0016746">
    <property type="term" value="F:acyltransferase activity"/>
    <property type="evidence" value="ECO:0007669"/>
    <property type="project" value="UniProtKB-KW"/>
</dbReference>
<protein>
    <submittedName>
        <fullName evidence="6">Poly-beta-hydroxybutyrate polymerase</fullName>
        <ecNumber evidence="6">2.3.1.-</ecNumber>
    </submittedName>
</protein>
<dbReference type="InterPro" id="IPR010941">
    <property type="entry name" value="PhaC_N"/>
</dbReference>
<keyword evidence="1 6" id="KW-0808">Transferase</keyword>
<evidence type="ECO:0000256" key="2">
    <source>
        <dbReference type="ARBA" id="ARBA00023315"/>
    </source>
</evidence>
<dbReference type="EMBL" id="MLJW01001027">
    <property type="protein sequence ID" value="OIQ80687.1"/>
    <property type="molecule type" value="Genomic_DNA"/>
</dbReference>
<feature type="domain" description="Poly-beta-hydroxybutyrate polymerase N-terminal" evidence="4">
    <location>
        <begin position="130"/>
        <end position="299"/>
    </location>
</feature>
<dbReference type="PANTHER" id="PTHR36837">
    <property type="entry name" value="POLY(3-HYDROXYALKANOATE) POLYMERASE SUBUNIT PHAC"/>
    <property type="match status" value="1"/>
</dbReference>
<evidence type="ECO:0000313" key="6">
    <source>
        <dbReference type="EMBL" id="OIQ80687.1"/>
    </source>
</evidence>
<dbReference type="SUPFAM" id="SSF53474">
    <property type="entry name" value="alpha/beta-Hydrolases"/>
    <property type="match status" value="1"/>
</dbReference>
<evidence type="ECO:0000259" key="4">
    <source>
        <dbReference type="Pfam" id="PF07167"/>
    </source>
</evidence>
<dbReference type="PANTHER" id="PTHR36837:SF5">
    <property type="entry name" value="POLY-3-HYDROXYBUTYRATE SYNTHASE"/>
    <property type="match status" value="1"/>
</dbReference>
<gene>
    <name evidence="6" type="primary">phbC_12</name>
    <name evidence="6" type="ORF">GALL_375520</name>
</gene>
<comment type="caution">
    <text evidence="6">The sequence shown here is derived from an EMBL/GenBank/DDBJ whole genome shotgun (WGS) entry which is preliminary data.</text>
</comment>
<keyword evidence="2 6" id="KW-0012">Acyltransferase</keyword>
<dbReference type="AlphaFoldDB" id="A0A1J5QL85"/>
<dbReference type="InterPro" id="IPR022211">
    <property type="entry name" value="PHBC_N"/>
</dbReference>
<name>A0A1J5QL85_9ZZZZ</name>
<dbReference type="InterPro" id="IPR029058">
    <property type="entry name" value="AB_hydrolase_fold"/>
</dbReference>
<organism evidence="6">
    <name type="scientific">mine drainage metagenome</name>
    <dbReference type="NCBI Taxonomy" id="410659"/>
    <lineage>
        <taxon>unclassified sequences</taxon>
        <taxon>metagenomes</taxon>
        <taxon>ecological metagenomes</taxon>
    </lineage>
</organism>
<dbReference type="Pfam" id="PF12551">
    <property type="entry name" value="PHBC_N"/>
    <property type="match status" value="1"/>
</dbReference>
<proteinExistence type="predicted"/>
<feature type="region of interest" description="Disordered" evidence="3">
    <location>
        <begin position="1"/>
        <end position="46"/>
    </location>
</feature>
<dbReference type="GO" id="GO:0042619">
    <property type="term" value="P:poly-hydroxybutyrate biosynthetic process"/>
    <property type="evidence" value="ECO:0007669"/>
    <property type="project" value="InterPro"/>
</dbReference>
<evidence type="ECO:0000256" key="1">
    <source>
        <dbReference type="ARBA" id="ARBA00022679"/>
    </source>
</evidence>
<dbReference type="InterPro" id="IPR051321">
    <property type="entry name" value="PHA/PHB_synthase"/>
</dbReference>
<dbReference type="EC" id="2.3.1.-" evidence="6"/>
<sequence length="621" mass="68715">MKTSTERSPAAAQLAVVTSGEAAPPPAAHRQAMPTPALAPPPRPDAGLAELLDRTAHAMQARRTLGLSPTSLGLAAADWWAHLATSPGKRLDLLNHSMRAAAAYADYLARAMAHRPGQVDSPCCIEARPNDRRFADPGWQRFPFNVLQQAFLLQEDWWREATTGVRGVSRHHEQVVSFAARQWLDMFSPSNSPLTNPEVLDATLATGGMNLVQGAMVWMGDQQRTATGQPPAGTEAFTPGRAVAVTPGKVVLRNRLIELIQYSPTTAQVHAEPVLIVPAWIMKYYILDLSPHNSLVKYLVDQGHTVFMLSWKNPATEDRDMGMDDYLRLGVLAALDAVRAIAPHRRVHATGYCLGGTLLAIAAAHLASRGDPFLATVSLFAAQTDFTEPGELSLFIDESQVSFLEDLMWAQGYLDTTQMAGAFQMLRSYDLIWSRITRDYLLGQRRPLNDLMAWNADATRMPYRMHSEYLRKLFLNNDLAEGRWRVDGHAVTVENVNLPWFVVGTENDHVAPWRSVYKIHLLADSEVTFVLTSGGHNAGIVSEPGHPHRQYHWARHAHDAPFLAPEQWLARAELEQGSWWPRWHAWLVAHGSGVTTPPTLGAAQQGYPAIADAPGQYVLQR</sequence>
<evidence type="ECO:0000259" key="5">
    <source>
        <dbReference type="Pfam" id="PF12551"/>
    </source>
</evidence>